<evidence type="ECO:0000313" key="1">
    <source>
        <dbReference type="EnsemblMetazoa" id="GPPI048632-PA"/>
    </source>
</evidence>
<evidence type="ECO:0000313" key="2">
    <source>
        <dbReference type="Proteomes" id="UP000092460"/>
    </source>
</evidence>
<reference evidence="2" key="1">
    <citation type="submission" date="2015-01" db="EMBL/GenBank/DDBJ databases">
        <authorList>
            <person name="Aksoy S."/>
            <person name="Warren W."/>
            <person name="Wilson R.K."/>
        </authorList>
    </citation>
    <scope>NUCLEOTIDE SEQUENCE [LARGE SCALE GENOMIC DNA]</scope>
    <source>
        <strain evidence="2">IAEA</strain>
    </source>
</reference>
<dbReference type="STRING" id="67801.A0A1B0C462"/>
<accession>A0A1B0C462</accession>
<dbReference type="InterPro" id="IPR009091">
    <property type="entry name" value="RCC1/BLIP-II"/>
</dbReference>
<dbReference type="VEuPathDB" id="VectorBase:GPPI048632"/>
<dbReference type="Gene3D" id="2.130.10.30">
    <property type="entry name" value="Regulator of chromosome condensation 1/beta-lactamase-inhibitor protein II"/>
    <property type="match status" value="1"/>
</dbReference>
<dbReference type="Proteomes" id="UP000092460">
    <property type="component" value="Unassembled WGS sequence"/>
</dbReference>
<name>A0A1B0C462_9MUSC</name>
<keyword evidence="2" id="KW-1185">Reference proteome</keyword>
<reference evidence="1" key="2">
    <citation type="submission" date="2020-05" db="UniProtKB">
        <authorList>
            <consortium name="EnsemblMetazoa"/>
        </authorList>
    </citation>
    <scope>IDENTIFICATION</scope>
    <source>
        <strain evidence="1">IAEA</strain>
    </source>
</reference>
<dbReference type="EnsemblMetazoa" id="GPPI048632-RA">
    <property type="protein sequence ID" value="GPPI048632-PA"/>
    <property type="gene ID" value="GPPI048632"/>
</dbReference>
<dbReference type="AlphaFoldDB" id="A0A1B0C462"/>
<protein>
    <submittedName>
        <fullName evidence="1">Uncharacterized protein</fullName>
    </submittedName>
</protein>
<dbReference type="EMBL" id="JXJN01025282">
    <property type="status" value="NOT_ANNOTATED_CDS"/>
    <property type="molecule type" value="Genomic_DNA"/>
</dbReference>
<sequence>MNSDLGLNLYYIRITINQIVNGDSCLGPKATTVAGGRHTIIVKTCGALYGCDWNAHDQLGLTCARDFLDNLQYVDSISNDRNEFKVYCGTPKLGTLSEIELQSLKLRSKLFSPLVSVTLVKLEWLLELA</sequence>
<organism evidence="1 2">
    <name type="scientific">Glossina palpalis gambiensis</name>
    <dbReference type="NCBI Taxonomy" id="67801"/>
    <lineage>
        <taxon>Eukaryota</taxon>
        <taxon>Metazoa</taxon>
        <taxon>Ecdysozoa</taxon>
        <taxon>Arthropoda</taxon>
        <taxon>Hexapoda</taxon>
        <taxon>Insecta</taxon>
        <taxon>Pterygota</taxon>
        <taxon>Neoptera</taxon>
        <taxon>Endopterygota</taxon>
        <taxon>Diptera</taxon>
        <taxon>Brachycera</taxon>
        <taxon>Muscomorpha</taxon>
        <taxon>Hippoboscoidea</taxon>
        <taxon>Glossinidae</taxon>
        <taxon>Glossina</taxon>
    </lineage>
</organism>
<proteinExistence type="predicted"/>